<sequence>VAESPEMVAIYGLLKVTGNKDADGNFVNRIEYVRSGEQLLGYRQGYRVIFLRLCR</sequence>
<protein>
    <submittedName>
        <fullName evidence="1">Uncharacterized protein</fullName>
    </submittedName>
</protein>
<accession>A0A382F8C2</accession>
<gene>
    <name evidence="1" type="ORF">METZ01_LOCUS212150</name>
</gene>
<dbReference type="AlphaFoldDB" id="A0A382F8C2"/>
<dbReference type="EMBL" id="UINC01048586">
    <property type="protein sequence ID" value="SVB59296.1"/>
    <property type="molecule type" value="Genomic_DNA"/>
</dbReference>
<feature type="non-terminal residue" evidence="1">
    <location>
        <position position="1"/>
    </location>
</feature>
<organism evidence="1">
    <name type="scientific">marine metagenome</name>
    <dbReference type="NCBI Taxonomy" id="408172"/>
    <lineage>
        <taxon>unclassified sequences</taxon>
        <taxon>metagenomes</taxon>
        <taxon>ecological metagenomes</taxon>
    </lineage>
</organism>
<name>A0A382F8C2_9ZZZZ</name>
<evidence type="ECO:0000313" key="1">
    <source>
        <dbReference type="EMBL" id="SVB59296.1"/>
    </source>
</evidence>
<reference evidence="1" key="1">
    <citation type="submission" date="2018-05" db="EMBL/GenBank/DDBJ databases">
        <authorList>
            <person name="Lanie J.A."/>
            <person name="Ng W.-L."/>
            <person name="Kazmierczak K.M."/>
            <person name="Andrzejewski T.M."/>
            <person name="Davidsen T.M."/>
            <person name="Wayne K.J."/>
            <person name="Tettelin H."/>
            <person name="Glass J.I."/>
            <person name="Rusch D."/>
            <person name="Podicherti R."/>
            <person name="Tsui H.-C.T."/>
            <person name="Winkler M.E."/>
        </authorList>
    </citation>
    <scope>NUCLEOTIDE SEQUENCE</scope>
</reference>
<proteinExistence type="predicted"/>